<evidence type="ECO:0000313" key="3">
    <source>
        <dbReference type="Proteomes" id="UP000291600"/>
    </source>
</evidence>
<comment type="caution">
    <text evidence="2">The sequence shown here is derived from an EMBL/GenBank/DDBJ whole genome shotgun (WGS) entry which is preliminary data.</text>
</comment>
<dbReference type="Proteomes" id="UP000291600">
    <property type="component" value="Unassembled WGS sequence"/>
</dbReference>
<proteinExistence type="predicted"/>
<name>A0ABD7Q0Y0_HAFAL</name>
<protein>
    <recommendedName>
        <fullName evidence="1">NTF2 fold domain-containing protein</fullName>
    </recommendedName>
</protein>
<accession>A0ABD7Q0Y0</accession>
<sequence>MSNTLKWRHKLMKELVAIFLISLLSLNAYSSEKETISLKKTPPKLISNEKMASDVAEAYIKNIYGKDVAENEKPYLIKDENEYWVVSGSLQKNIAGGVFTIKIKKHTGEINTFSHGE</sequence>
<evidence type="ECO:0000259" key="1">
    <source>
        <dbReference type="Pfam" id="PF15631"/>
    </source>
</evidence>
<evidence type="ECO:0000313" key="2">
    <source>
        <dbReference type="EMBL" id="TBL65433.1"/>
    </source>
</evidence>
<dbReference type="InterPro" id="IPR028921">
    <property type="entry name" value="NTF2_fold_dom"/>
</dbReference>
<reference evidence="2 3" key="1">
    <citation type="submission" date="2019-02" db="EMBL/GenBank/DDBJ databases">
        <title>Comparative genomic analysis of the Hafnia genus genomes.</title>
        <authorList>
            <person name="Zhiqiu Y."/>
            <person name="Chao Y."/>
            <person name="Yuhui D."/>
            <person name="Di H."/>
            <person name="Bin L."/>
        </authorList>
    </citation>
    <scope>NUCLEOTIDE SEQUENCE [LARGE SCALE GENOMIC DNA]</scope>
    <source>
        <strain evidence="2 3">PCM_1210</strain>
    </source>
</reference>
<dbReference type="EMBL" id="SITJ01000078">
    <property type="protein sequence ID" value="TBL65433.1"/>
    <property type="molecule type" value="Genomic_DNA"/>
</dbReference>
<dbReference type="Pfam" id="PF15631">
    <property type="entry name" value="Imm-NTF2-2"/>
    <property type="match status" value="1"/>
</dbReference>
<organism evidence="2 3">
    <name type="scientific">Hafnia alvei</name>
    <dbReference type="NCBI Taxonomy" id="569"/>
    <lineage>
        <taxon>Bacteria</taxon>
        <taxon>Pseudomonadati</taxon>
        <taxon>Pseudomonadota</taxon>
        <taxon>Gammaproteobacteria</taxon>
        <taxon>Enterobacterales</taxon>
        <taxon>Hafniaceae</taxon>
        <taxon>Hafnia</taxon>
    </lineage>
</organism>
<gene>
    <name evidence="2" type="ORF">EYY96_20705</name>
</gene>
<feature type="domain" description="NTF2 fold" evidence="1">
    <location>
        <begin position="51"/>
        <end position="116"/>
    </location>
</feature>
<dbReference type="AlphaFoldDB" id="A0ABD7Q0Y0"/>